<sequence>MDLDPMISSSQEDYSYSDYDNRPIRPMNQEALNETLARLPILIDEDDYNNRTNGNSDTNTNIKARLTNRRQPILAYSTRRKNLQTSTSHINNNNNNNNSNNQSLLHVNTTIGTPKSNKRKLGGCTPTVTPSANKVIKQLDCRQELTQLKEENKLLVETKENLQLECVLLKNSHEAELENLKQEHQQTIDVLVEEYKLQREQFDASIADKEQSLIQTNLELDNLRNDHTLLLVEKDTLEKIVTEYQLFKEEMTNKLNVNEITIKNLQEEIEKLTKIQEQQKQQKQLINKSTLTNGRMPLKGTTTDRPRTTGSTVPTNTKNEPIRSKTSTKVSITRGVKKDELSTTPSSSVNTSLNKSNSSTCSSVSTLKLPPSKSKNKPNVTIEEKKKSVSSMPSIDKRISLISTRTRSKVVPTKS</sequence>
<proteinExistence type="predicted"/>
<feature type="compositionally biased region" description="Polar residues" evidence="2">
    <location>
        <begin position="313"/>
        <end position="331"/>
    </location>
</feature>
<dbReference type="AlphaFoldDB" id="A0A814B7Y5"/>
<name>A0A814B7Y5_9BILA</name>
<gene>
    <name evidence="3" type="ORF">SEV965_LOCUS6821</name>
</gene>
<feature type="region of interest" description="Disordered" evidence="2">
    <location>
        <begin position="1"/>
        <end position="23"/>
    </location>
</feature>
<dbReference type="EMBL" id="CAJNOU010000228">
    <property type="protein sequence ID" value="CAF0924306.1"/>
    <property type="molecule type" value="Genomic_DNA"/>
</dbReference>
<keyword evidence="1" id="KW-0175">Coiled coil</keyword>
<protein>
    <submittedName>
        <fullName evidence="3">Uncharacterized protein</fullName>
    </submittedName>
</protein>
<organism evidence="3 4">
    <name type="scientific">Rotaria sordida</name>
    <dbReference type="NCBI Taxonomy" id="392033"/>
    <lineage>
        <taxon>Eukaryota</taxon>
        <taxon>Metazoa</taxon>
        <taxon>Spiralia</taxon>
        <taxon>Gnathifera</taxon>
        <taxon>Rotifera</taxon>
        <taxon>Eurotatoria</taxon>
        <taxon>Bdelloidea</taxon>
        <taxon>Philodinida</taxon>
        <taxon>Philodinidae</taxon>
        <taxon>Rotaria</taxon>
    </lineage>
</organism>
<comment type="caution">
    <text evidence="3">The sequence shown here is derived from an EMBL/GenBank/DDBJ whole genome shotgun (WGS) entry which is preliminary data.</text>
</comment>
<evidence type="ECO:0000256" key="2">
    <source>
        <dbReference type="SAM" id="MobiDB-lite"/>
    </source>
</evidence>
<evidence type="ECO:0000256" key="1">
    <source>
        <dbReference type="SAM" id="Coils"/>
    </source>
</evidence>
<dbReference type="Proteomes" id="UP000663889">
    <property type="component" value="Unassembled WGS sequence"/>
</dbReference>
<feature type="compositionally biased region" description="Low complexity" evidence="2">
    <location>
        <begin position="8"/>
        <end position="18"/>
    </location>
</feature>
<feature type="compositionally biased region" description="Low complexity" evidence="2">
    <location>
        <begin position="346"/>
        <end position="381"/>
    </location>
</feature>
<reference evidence="3" key="1">
    <citation type="submission" date="2021-02" db="EMBL/GenBank/DDBJ databases">
        <authorList>
            <person name="Nowell W R."/>
        </authorList>
    </citation>
    <scope>NUCLEOTIDE SEQUENCE</scope>
</reference>
<feature type="coiled-coil region" evidence="1">
    <location>
        <begin position="145"/>
        <end position="285"/>
    </location>
</feature>
<accession>A0A814B7Y5</accession>
<evidence type="ECO:0000313" key="3">
    <source>
        <dbReference type="EMBL" id="CAF0924306.1"/>
    </source>
</evidence>
<feature type="region of interest" description="Disordered" evidence="2">
    <location>
        <begin position="286"/>
        <end position="415"/>
    </location>
</feature>
<evidence type="ECO:0000313" key="4">
    <source>
        <dbReference type="Proteomes" id="UP000663889"/>
    </source>
</evidence>